<evidence type="ECO:0000256" key="1">
    <source>
        <dbReference type="ARBA" id="ARBA00022676"/>
    </source>
</evidence>
<sequence length="412" mass="45641">MLRVFLVQTAQGLTPSSGGYKANISLLRSLSGQGNATAQICYANDDEVEQYASRAAANGIEPNVDNTLLPVVDPKGAVHGLSVKTFTDENKIHNIRDELSARMQTLVRLFSSHITAFKPTHVIFNDPITMKITAFHPVRNTFKRVNIIHTAEQLPFGPFVAGVDGHCLSPKVENDMLRKLDGIWSVSMAVKEYASTHGSLATKFLVHPPMTYLDKVAGGMPVVRNNIDKDEIGMVNPCPHKGLSILVALAKKFPDMKFVTWKSWGSRTVHLDQLRALPNVKIESTTKNTDEIWDRIKVLLVPSLWHEAWGIVVTEAQLRGIPVIASNAGGLPEAKIGLPYCIPVNEVTGERHANGDYVVPDQDIAPWEVALEKVMTDRDEYQALQTLTATKASEWFHGLDPRAHEKWLMSME</sequence>
<dbReference type="Gene3D" id="3.40.50.2000">
    <property type="entry name" value="Glycogen Phosphorylase B"/>
    <property type="match status" value="1"/>
</dbReference>
<gene>
    <name evidence="4" type="ORF">C8A00DRAFT_12519</name>
</gene>
<reference evidence="4" key="2">
    <citation type="submission" date="2023-05" db="EMBL/GenBank/DDBJ databases">
        <authorList>
            <consortium name="Lawrence Berkeley National Laboratory"/>
            <person name="Steindorff A."/>
            <person name="Hensen N."/>
            <person name="Bonometti L."/>
            <person name="Westerberg I."/>
            <person name="Brannstrom I.O."/>
            <person name="Guillou S."/>
            <person name="Cros-Aarteil S."/>
            <person name="Calhoun S."/>
            <person name="Haridas S."/>
            <person name="Kuo A."/>
            <person name="Mondo S."/>
            <person name="Pangilinan J."/>
            <person name="Riley R."/>
            <person name="Labutti K."/>
            <person name="Andreopoulos B."/>
            <person name="Lipzen A."/>
            <person name="Chen C."/>
            <person name="Yanf M."/>
            <person name="Daum C."/>
            <person name="Ng V."/>
            <person name="Clum A."/>
            <person name="Ohm R."/>
            <person name="Martin F."/>
            <person name="Silar P."/>
            <person name="Natvig D."/>
            <person name="Lalanne C."/>
            <person name="Gautier V."/>
            <person name="Ament-Velasquez S.L."/>
            <person name="Kruys A."/>
            <person name="Hutchinson M.I."/>
            <person name="Powell A.J."/>
            <person name="Barry K."/>
            <person name="Miller A.N."/>
            <person name="Grigoriev I.V."/>
            <person name="Debuchy R."/>
            <person name="Gladieux P."/>
            <person name="Thoren M.H."/>
            <person name="Johannesson H."/>
        </authorList>
    </citation>
    <scope>NUCLEOTIDE SEQUENCE</scope>
    <source>
        <strain evidence="4">CBS 538.74</strain>
    </source>
</reference>
<dbReference type="Pfam" id="PF00534">
    <property type="entry name" value="Glycos_transf_1"/>
    <property type="match status" value="1"/>
</dbReference>
<name>A0AAN6VSK8_9PEZI</name>
<accession>A0AAN6VSK8</accession>
<dbReference type="SUPFAM" id="SSF53756">
    <property type="entry name" value="UDP-Glycosyltransferase/glycogen phosphorylase"/>
    <property type="match status" value="1"/>
</dbReference>
<dbReference type="PANTHER" id="PTHR12526">
    <property type="entry name" value="GLYCOSYLTRANSFERASE"/>
    <property type="match status" value="1"/>
</dbReference>
<dbReference type="AlphaFoldDB" id="A0AAN6VSK8"/>
<keyword evidence="1" id="KW-0328">Glycosyltransferase</keyword>
<dbReference type="PANTHER" id="PTHR12526:SF510">
    <property type="entry name" value="D-INOSITOL 3-PHOSPHATE GLYCOSYLTRANSFERASE"/>
    <property type="match status" value="1"/>
</dbReference>
<evidence type="ECO:0000313" key="4">
    <source>
        <dbReference type="EMBL" id="KAK4156559.1"/>
    </source>
</evidence>
<evidence type="ECO:0000313" key="5">
    <source>
        <dbReference type="Proteomes" id="UP001302745"/>
    </source>
</evidence>
<protein>
    <submittedName>
        <fullName evidence="4">Glycosyltransferase</fullName>
    </submittedName>
</protein>
<keyword evidence="2" id="KW-0808">Transferase</keyword>
<dbReference type="EMBL" id="MU856865">
    <property type="protein sequence ID" value="KAK4156559.1"/>
    <property type="molecule type" value="Genomic_DNA"/>
</dbReference>
<dbReference type="GO" id="GO:0016757">
    <property type="term" value="F:glycosyltransferase activity"/>
    <property type="evidence" value="ECO:0007669"/>
    <property type="project" value="UniProtKB-KW"/>
</dbReference>
<dbReference type="Proteomes" id="UP001302745">
    <property type="component" value="Unassembled WGS sequence"/>
</dbReference>
<evidence type="ECO:0000256" key="2">
    <source>
        <dbReference type="ARBA" id="ARBA00022679"/>
    </source>
</evidence>
<evidence type="ECO:0000259" key="3">
    <source>
        <dbReference type="Pfam" id="PF00534"/>
    </source>
</evidence>
<feature type="domain" description="Glycosyl transferase family 1" evidence="3">
    <location>
        <begin position="284"/>
        <end position="333"/>
    </location>
</feature>
<dbReference type="InterPro" id="IPR001296">
    <property type="entry name" value="Glyco_trans_1"/>
</dbReference>
<reference evidence="4" key="1">
    <citation type="journal article" date="2023" name="Mol. Phylogenet. Evol.">
        <title>Genome-scale phylogeny and comparative genomics of the fungal order Sordariales.</title>
        <authorList>
            <person name="Hensen N."/>
            <person name="Bonometti L."/>
            <person name="Westerberg I."/>
            <person name="Brannstrom I.O."/>
            <person name="Guillou S."/>
            <person name="Cros-Aarteil S."/>
            <person name="Calhoun S."/>
            <person name="Haridas S."/>
            <person name="Kuo A."/>
            <person name="Mondo S."/>
            <person name="Pangilinan J."/>
            <person name="Riley R."/>
            <person name="LaButti K."/>
            <person name="Andreopoulos B."/>
            <person name="Lipzen A."/>
            <person name="Chen C."/>
            <person name="Yan M."/>
            <person name="Daum C."/>
            <person name="Ng V."/>
            <person name="Clum A."/>
            <person name="Steindorff A."/>
            <person name="Ohm R.A."/>
            <person name="Martin F."/>
            <person name="Silar P."/>
            <person name="Natvig D.O."/>
            <person name="Lalanne C."/>
            <person name="Gautier V."/>
            <person name="Ament-Velasquez S.L."/>
            <person name="Kruys A."/>
            <person name="Hutchinson M.I."/>
            <person name="Powell A.J."/>
            <person name="Barry K."/>
            <person name="Miller A.N."/>
            <person name="Grigoriev I.V."/>
            <person name="Debuchy R."/>
            <person name="Gladieux P."/>
            <person name="Hiltunen Thoren M."/>
            <person name="Johannesson H."/>
        </authorList>
    </citation>
    <scope>NUCLEOTIDE SEQUENCE</scope>
    <source>
        <strain evidence="4">CBS 538.74</strain>
    </source>
</reference>
<proteinExistence type="predicted"/>
<comment type="caution">
    <text evidence="4">The sequence shown here is derived from an EMBL/GenBank/DDBJ whole genome shotgun (WGS) entry which is preliminary data.</text>
</comment>
<keyword evidence="5" id="KW-1185">Reference proteome</keyword>
<organism evidence="4 5">
    <name type="scientific">Chaetomidium leptoderma</name>
    <dbReference type="NCBI Taxonomy" id="669021"/>
    <lineage>
        <taxon>Eukaryota</taxon>
        <taxon>Fungi</taxon>
        <taxon>Dikarya</taxon>
        <taxon>Ascomycota</taxon>
        <taxon>Pezizomycotina</taxon>
        <taxon>Sordariomycetes</taxon>
        <taxon>Sordariomycetidae</taxon>
        <taxon>Sordariales</taxon>
        <taxon>Chaetomiaceae</taxon>
        <taxon>Chaetomidium</taxon>
    </lineage>
</organism>